<comment type="subcellular location">
    <subcellularLocation>
        <location evidence="2">Nucleus</location>
    </subcellularLocation>
</comment>
<keyword evidence="22" id="KW-1185">Reference proteome</keyword>
<dbReference type="GO" id="GO:0003910">
    <property type="term" value="F:DNA ligase (ATP) activity"/>
    <property type="evidence" value="ECO:0007669"/>
    <property type="project" value="UniProtKB-EC"/>
</dbReference>
<dbReference type="CDD" id="cd17722">
    <property type="entry name" value="BRCT_DNA_ligase_IV_rpt1"/>
    <property type="match status" value="1"/>
</dbReference>
<dbReference type="GO" id="GO:0046872">
    <property type="term" value="F:metal ion binding"/>
    <property type="evidence" value="ECO:0007669"/>
    <property type="project" value="UniProtKB-KW"/>
</dbReference>
<dbReference type="InterPro" id="IPR012309">
    <property type="entry name" value="DNA_ligase_ATP-dep_C"/>
</dbReference>
<sequence length="1000" mass="113223">MSSSPNGPRDDAMEEDAKSQDGQAALNSEEDLDEQYPDRPHNHSQTLFFHDLLLSLFNPLDGLKKRPTGPVTARAKLGPGSSNPSPHEARRIIIGRFISRWRSDVGDDFYPALRLILPEKDRDRAMYGLKEKAIGKLLVKLLKISPDSEDGYNLLNWKLPGQSTATRMAGDFAGRCYEVMSKREMRTEVGDMRISEVNELLDKLSAASKEENQLPIFEQFYNRMNADELMWLIRIILRQMKVGASEKTILSIWHPDAEALFNVSSSLRRVCWELTDPTKLLEGEETGVALMQCFQPQLAQFQLHSFQKMIDKLGVTPDDPEFWIEEKLDGERMQLHMVEDDNIPGGRRLAFWSRKAKDYTYLYGNGFDDDNAALTRHIRDAFDPRVRNIILDGEMITWDPDTDKMVAFGTLKTAALSEQKNPFQKSGIRPLYRVFDCLYLNDQNVTRFMLKDRRKALEGGVKNVHRRLEIHGYEVADSVEAIDPALRKIVAEASEGLVLKNPRSMYRLNSRNDDWMKVKPEYMLDFGESLDSVVIGGYYGSGHRGGGIGSFLCGLRVDDNHVAAGANPMKCFSFFKVGGGFRVEDFAAIKHMTEGKWHDWDRHHPPTEFIELAGGDRQFERPDVWIKPSDSVVVEVKAASVGASDSFRTNYTLRFPRFKKLRTDKNWESALSLSGFAALKAKIEQESSVQRAFEVDRRRAPTKRVKKEVVIAGTDKRVETPYAGPQTAVFEGLNFCVMTEMLHPQKKRKAEIEQIIKANGGSIFQSPTVKGDMICLGEKRLVPVASLIRKGDTNVVKPAWVLDALKQTEIDGPERKKFLLPFEPNHMFHMADDARQDITSHVDEYGDSYARDVTPDELKQICDNMILPKNSQFSATTFLAELEEHGHGLGEMPGSMFARCVARFFPSDPPQEDIDSQMAKTHFLFGGGVVAESNTDKHITQYVALSEDQEVLKSLREVLASRVGRVPRIVGLKWLQDSWSESTLLDEDRYSINPKAAAKH</sequence>
<comment type="cofactor">
    <cofactor evidence="1">
        <name>Mg(2+)</name>
        <dbReference type="ChEBI" id="CHEBI:18420"/>
    </cofactor>
</comment>
<evidence type="ECO:0000256" key="9">
    <source>
        <dbReference type="ARBA" id="ARBA00022840"/>
    </source>
</evidence>
<evidence type="ECO:0000256" key="4">
    <source>
        <dbReference type="ARBA" id="ARBA00022598"/>
    </source>
</evidence>
<dbReference type="PANTHER" id="PTHR45997">
    <property type="entry name" value="DNA LIGASE 4"/>
    <property type="match status" value="1"/>
</dbReference>
<dbReference type="InterPro" id="IPR036420">
    <property type="entry name" value="BRCT_dom_sf"/>
</dbReference>
<evidence type="ECO:0000256" key="7">
    <source>
        <dbReference type="ARBA" id="ARBA00022741"/>
    </source>
</evidence>
<evidence type="ECO:0000256" key="12">
    <source>
        <dbReference type="ARBA" id="ARBA00023204"/>
    </source>
</evidence>
<comment type="catalytic activity">
    <reaction evidence="14 16">
        <text>ATP + (deoxyribonucleotide)n-3'-hydroxyl + 5'-phospho-(deoxyribonucleotide)m = (deoxyribonucleotide)n+m + AMP + diphosphate.</text>
        <dbReference type="EC" id="6.5.1.1"/>
    </reaction>
</comment>
<keyword evidence="12 16" id="KW-0234">DNA repair</keyword>
<evidence type="ECO:0000256" key="18">
    <source>
        <dbReference type="SAM" id="MobiDB-lite"/>
    </source>
</evidence>
<dbReference type="FunFam" id="1.10.3260.10:FF:000008">
    <property type="entry name" value="DNA ligase 4"/>
    <property type="match status" value="1"/>
</dbReference>
<dbReference type="Pfam" id="PF01068">
    <property type="entry name" value="DNA_ligase_A_M"/>
    <property type="match status" value="1"/>
</dbReference>
<dbReference type="PROSITE" id="PS00697">
    <property type="entry name" value="DNA_LIGASE_A1"/>
    <property type="match status" value="1"/>
</dbReference>
<dbReference type="PROSITE" id="PS50160">
    <property type="entry name" value="DNA_LIGASE_A3"/>
    <property type="match status" value="1"/>
</dbReference>
<dbReference type="Gene3D" id="3.30.470.30">
    <property type="entry name" value="DNA ligase/mRNA capping enzyme"/>
    <property type="match status" value="1"/>
</dbReference>
<evidence type="ECO:0000259" key="19">
    <source>
        <dbReference type="PROSITE" id="PS50160"/>
    </source>
</evidence>
<evidence type="ECO:0000256" key="6">
    <source>
        <dbReference type="ARBA" id="ARBA00022737"/>
    </source>
</evidence>
<evidence type="ECO:0000313" key="22">
    <source>
        <dbReference type="Proteomes" id="UP000254866"/>
    </source>
</evidence>
<dbReference type="SUPFAM" id="SSF52113">
    <property type="entry name" value="BRCT domain"/>
    <property type="match status" value="2"/>
</dbReference>
<evidence type="ECO:0000256" key="2">
    <source>
        <dbReference type="ARBA" id="ARBA00004123"/>
    </source>
</evidence>
<dbReference type="Gene3D" id="1.10.3260.10">
    <property type="entry name" value="DNA ligase, ATP-dependent, N-terminal domain"/>
    <property type="match status" value="1"/>
</dbReference>
<dbReference type="InterPro" id="IPR029710">
    <property type="entry name" value="LIG4"/>
</dbReference>
<reference evidence="21 22" key="1">
    <citation type="journal article" date="2018" name="IMA Fungus">
        <title>IMA Genome-F 9: Draft genome sequence of Annulohypoxylon stygium, Aspergillus mulundensis, Berkeleyomyces basicola (syn. Thielaviopsis basicola), Ceratocystis smalleyi, two Cercospora beticola strains, Coleophoma cylindrospora, Fusarium fracticaudum, Phialophora cf. hyalina, and Morchella septimelata.</title>
        <authorList>
            <person name="Wingfield B.D."/>
            <person name="Bills G.F."/>
            <person name="Dong Y."/>
            <person name="Huang W."/>
            <person name="Nel W.J."/>
            <person name="Swalarsk-Parry B.S."/>
            <person name="Vaghefi N."/>
            <person name="Wilken P.M."/>
            <person name="An Z."/>
            <person name="de Beer Z.W."/>
            <person name="De Vos L."/>
            <person name="Chen L."/>
            <person name="Duong T.A."/>
            <person name="Gao Y."/>
            <person name="Hammerbacher A."/>
            <person name="Kikkert J.R."/>
            <person name="Li Y."/>
            <person name="Li H."/>
            <person name="Li K."/>
            <person name="Li Q."/>
            <person name="Liu X."/>
            <person name="Ma X."/>
            <person name="Naidoo K."/>
            <person name="Pethybridge S.J."/>
            <person name="Sun J."/>
            <person name="Steenkamp E.T."/>
            <person name="van der Nest M.A."/>
            <person name="van Wyk S."/>
            <person name="Wingfield M.J."/>
            <person name="Xiong C."/>
            <person name="Yue Q."/>
            <person name="Zhang X."/>
        </authorList>
    </citation>
    <scope>NUCLEOTIDE SEQUENCE [LARGE SCALE GENOMIC DNA]</scope>
    <source>
        <strain evidence="21 22">BP 5553</strain>
    </source>
</reference>
<dbReference type="GO" id="GO:0003677">
    <property type="term" value="F:DNA binding"/>
    <property type="evidence" value="ECO:0007669"/>
    <property type="project" value="InterPro"/>
</dbReference>
<dbReference type="NCBIfam" id="TIGR00574">
    <property type="entry name" value="dnl1"/>
    <property type="match status" value="1"/>
</dbReference>
<dbReference type="AlphaFoldDB" id="A0A370TVF3"/>
<dbReference type="SMART" id="SM00292">
    <property type="entry name" value="BRCT"/>
    <property type="match status" value="1"/>
</dbReference>
<evidence type="ECO:0000256" key="13">
    <source>
        <dbReference type="ARBA" id="ARBA00023242"/>
    </source>
</evidence>
<proteinExistence type="inferred from homology"/>
<dbReference type="GO" id="GO:0006303">
    <property type="term" value="P:double-strand break repair via nonhomologous end joining"/>
    <property type="evidence" value="ECO:0007669"/>
    <property type="project" value="TreeGrafter"/>
</dbReference>
<dbReference type="CDD" id="cd07903">
    <property type="entry name" value="Adenylation_DNA_ligase_IV"/>
    <property type="match status" value="1"/>
</dbReference>
<keyword evidence="11 16" id="KW-0233">DNA recombination</keyword>
<dbReference type="GO" id="GO:0006310">
    <property type="term" value="P:DNA recombination"/>
    <property type="evidence" value="ECO:0007669"/>
    <property type="project" value="UniProtKB-KW"/>
</dbReference>
<dbReference type="EC" id="6.5.1.1" evidence="16"/>
<evidence type="ECO:0000256" key="16">
    <source>
        <dbReference type="RuleBase" id="RU000617"/>
    </source>
</evidence>
<comment type="similarity">
    <text evidence="3 17">Belongs to the ATP-dependent DNA ligase family.</text>
</comment>
<keyword evidence="6" id="KW-0677">Repeat</keyword>
<comment type="function">
    <text evidence="15">DNA ligase involved in DNA non-homologous end joining (NHEJ); required for double-strand break (DSB) repair.</text>
</comment>
<dbReference type="InterPro" id="IPR036599">
    <property type="entry name" value="DNA_ligase_N_sf"/>
</dbReference>
<dbReference type="GO" id="GO:0006297">
    <property type="term" value="P:nucleotide-excision repair, DNA gap filling"/>
    <property type="evidence" value="ECO:0007669"/>
    <property type="project" value="TreeGrafter"/>
</dbReference>
<dbReference type="FunFam" id="3.30.470.30:FF:000013">
    <property type="entry name" value="DNA ligase"/>
    <property type="match status" value="1"/>
</dbReference>
<comment type="caution">
    <text evidence="21">The sequence shown here is derived from an EMBL/GenBank/DDBJ whole genome shotgun (WGS) entry which is preliminary data.</text>
</comment>
<keyword evidence="10" id="KW-0460">Magnesium</keyword>
<dbReference type="OrthoDB" id="151490at2759"/>
<dbReference type="PANTHER" id="PTHR45997:SF1">
    <property type="entry name" value="DNA LIGASE 4"/>
    <property type="match status" value="1"/>
</dbReference>
<dbReference type="GO" id="GO:0005524">
    <property type="term" value="F:ATP binding"/>
    <property type="evidence" value="ECO:0007669"/>
    <property type="project" value="UniProtKB-KW"/>
</dbReference>
<dbReference type="InterPro" id="IPR012308">
    <property type="entry name" value="DNA_ligase_ATP-dep_N"/>
</dbReference>
<evidence type="ECO:0000259" key="20">
    <source>
        <dbReference type="PROSITE" id="PS50172"/>
    </source>
</evidence>
<accession>A0A370TVF3</accession>
<evidence type="ECO:0000256" key="1">
    <source>
        <dbReference type="ARBA" id="ARBA00001946"/>
    </source>
</evidence>
<evidence type="ECO:0000256" key="14">
    <source>
        <dbReference type="ARBA" id="ARBA00034003"/>
    </source>
</evidence>
<dbReference type="GO" id="GO:0071897">
    <property type="term" value="P:DNA biosynthetic process"/>
    <property type="evidence" value="ECO:0007669"/>
    <property type="project" value="InterPro"/>
</dbReference>
<evidence type="ECO:0000256" key="11">
    <source>
        <dbReference type="ARBA" id="ARBA00023172"/>
    </source>
</evidence>
<evidence type="ECO:0000313" key="21">
    <source>
        <dbReference type="EMBL" id="RDL39515.1"/>
    </source>
</evidence>
<dbReference type="Proteomes" id="UP000254866">
    <property type="component" value="Unassembled WGS sequence"/>
</dbReference>
<dbReference type="InterPro" id="IPR012310">
    <property type="entry name" value="DNA_ligase_ATP-dep_cent"/>
</dbReference>
<dbReference type="SUPFAM" id="SSF50249">
    <property type="entry name" value="Nucleic acid-binding proteins"/>
    <property type="match status" value="1"/>
</dbReference>
<keyword evidence="8 16" id="KW-0227">DNA damage</keyword>
<gene>
    <name evidence="21" type="ORF">BP5553_03855</name>
</gene>
<dbReference type="GO" id="GO:0032807">
    <property type="term" value="C:DNA ligase IV complex"/>
    <property type="evidence" value="ECO:0007669"/>
    <property type="project" value="TreeGrafter"/>
</dbReference>
<dbReference type="Pfam" id="PF04679">
    <property type="entry name" value="DNA_ligase_A_C"/>
    <property type="match status" value="1"/>
</dbReference>
<keyword evidence="7 16" id="KW-0547">Nucleotide-binding</keyword>
<dbReference type="InterPro" id="IPR000977">
    <property type="entry name" value="DNA_ligase_ATP-dep"/>
</dbReference>
<dbReference type="EMBL" id="NPIC01000002">
    <property type="protein sequence ID" value="RDL39515.1"/>
    <property type="molecule type" value="Genomic_DNA"/>
</dbReference>
<evidence type="ECO:0000256" key="3">
    <source>
        <dbReference type="ARBA" id="ARBA00007572"/>
    </source>
</evidence>
<dbReference type="Gene3D" id="2.40.50.140">
    <property type="entry name" value="Nucleic acid-binding proteins"/>
    <property type="match status" value="1"/>
</dbReference>
<dbReference type="PROSITE" id="PS50172">
    <property type="entry name" value="BRCT"/>
    <property type="match status" value="2"/>
</dbReference>
<feature type="compositionally biased region" description="Basic and acidic residues" evidence="18">
    <location>
        <begin position="8"/>
        <end position="19"/>
    </location>
</feature>
<keyword evidence="9 16" id="KW-0067">ATP-binding</keyword>
<feature type="region of interest" description="Disordered" evidence="18">
    <location>
        <begin position="67"/>
        <end position="87"/>
    </location>
</feature>
<organism evidence="21 22">
    <name type="scientific">Venustampulla echinocandica</name>
    <dbReference type="NCBI Taxonomy" id="2656787"/>
    <lineage>
        <taxon>Eukaryota</taxon>
        <taxon>Fungi</taxon>
        <taxon>Dikarya</taxon>
        <taxon>Ascomycota</taxon>
        <taxon>Pezizomycotina</taxon>
        <taxon>Leotiomycetes</taxon>
        <taxon>Helotiales</taxon>
        <taxon>Pleuroascaceae</taxon>
        <taxon>Venustampulla</taxon>
    </lineage>
</organism>
<feature type="domain" description="BRCT" evidence="20">
    <location>
        <begin position="927"/>
        <end position="992"/>
    </location>
</feature>
<dbReference type="InterPro" id="IPR016059">
    <property type="entry name" value="DNA_ligase_ATP-dep_CS"/>
</dbReference>
<dbReference type="GeneID" id="43596704"/>
<evidence type="ECO:0000256" key="15">
    <source>
        <dbReference type="ARBA" id="ARBA00043870"/>
    </source>
</evidence>
<dbReference type="FunFam" id="2.40.50.140:FF:000234">
    <property type="entry name" value="DNA ligase"/>
    <property type="match status" value="1"/>
</dbReference>
<name>A0A370TVF3_9HELO</name>
<dbReference type="STRING" id="2656787.A0A370TVF3"/>
<evidence type="ECO:0000256" key="5">
    <source>
        <dbReference type="ARBA" id="ARBA00022723"/>
    </source>
</evidence>
<feature type="domain" description="ATP-dependent DNA ligase family profile" evidence="19">
    <location>
        <begin position="434"/>
        <end position="557"/>
    </location>
</feature>
<evidence type="ECO:0000256" key="17">
    <source>
        <dbReference type="RuleBase" id="RU004196"/>
    </source>
</evidence>
<dbReference type="InterPro" id="IPR044125">
    <property type="entry name" value="Adenylation_DNA_ligase_IV"/>
</dbReference>
<dbReference type="Gene3D" id="3.40.50.10190">
    <property type="entry name" value="BRCT domain"/>
    <property type="match status" value="2"/>
</dbReference>
<keyword evidence="5" id="KW-0479">Metal-binding</keyword>
<feature type="domain" description="BRCT" evidence="20">
    <location>
        <begin position="725"/>
        <end position="818"/>
    </location>
</feature>
<evidence type="ECO:0000256" key="8">
    <source>
        <dbReference type="ARBA" id="ARBA00022763"/>
    </source>
</evidence>
<protein>
    <recommendedName>
        <fullName evidence="16">DNA ligase</fullName>
        <ecNumber evidence="16">6.5.1.1</ecNumber>
    </recommendedName>
</protein>
<feature type="region of interest" description="Disordered" evidence="18">
    <location>
        <begin position="1"/>
        <end position="41"/>
    </location>
</feature>
<dbReference type="RefSeq" id="XP_031872171.1">
    <property type="nucleotide sequence ID" value="XM_032012478.1"/>
</dbReference>
<dbReference type="CDD" id="cd07968">
    <property type="entry name" value="OBF_DNA_ligase_IV"/>
    <property type="match status" value="1"/>
</dbReference>
<evidence type="ECO:0000256" key="10">
    <source>
        <dbReference type="ARBA" id="ARBA00022842"/>
    </source>
</evidence>
<dbReference type="Pfam" id="PF04675">
    <property type="entry name" value="DNA_ligase_A_N"/>
    <property type="match status" value="1"/>
</dbReference>
<dbReference type="InterPro" id="IPR012340">
    <property type="entry name" value="NA-bd_OB-fold"/>
</dbReference>
<dbReference type="SUPFAM" id="SSF56091">
    <property type="entry name" value="DNA ligase/mRNA capping enzyme, catalytic domain"/>
    <property type="match status" value="1"/>
</dbReference>
<dbReference type="InterPro" id="IPR001357">
    <property type="entry name" value="BRCT_dom"/>
</dbReference>
<keyword evidence="13" id="KW-0539">Nucleus</keyword>
<keyword evidence="4 16" id="KW-0436">Ligase</keyword>